<dbReference type="CDD" id="cd01293">
    <property type="entry name" value="Bact_CD"/>
    <property type="match status" value="1"/>
</dbReference>
<dbReference type="RefSeq" id="WP_163461058.1">
    <property type="nucleotide sequence ID" value="NZ_JAAAMG010000002.1"/>
</dbReference>
<evidence type="ECO:0000256" key="2">
    <source>
        <dbReference type="ARBA" id="ARBA00022801"/>
    </source>
</evidence>
<keyword evidence="1" id="KW-0479">Metal-binding</keyword>
<gene>
    <name evidence="4" type="ORF">GTK09_03165</name>
</gene>
<dbReference type="InterPro" id="IPR013108">
    <property type="entry name" value="Amidohydro_3"/>
</dbReference>
<keyword evidence="2 4" id="KW-0378">Hydrolase</keyword>
<reference evidence="4 5" key="1">
    <citation type="submission" date="2020-01" db="EMBL/GenBank/DDBJ databases">
        <title>Jiella pacifica sp. nov.</title>
        <authorList>
            <person name="Xue Z."/>
            <person name="Zhu S."/>
            <person name="Chen J."/>
            <person name="Yang J."/>
        </authorList>
    </citation>
    <scope>NUCLEOTIDE SEQUENCE [LARGE SCALE GENOMIC DNA]</scope>
    <source>
        <strain evidence="4 5">40Bstr34</strain>
    </source>
</reference>
<keyword evidence="5" id="KW-1185">Reference proteome</keyword>
<dbReference type="AlphaFoldDB" id="A0A6N9T356"/>
<dbReference type="Pfam" id="PF07969">
    <property type="entry name" value="Amidohydro_3"/>
    <property type="match status" value="1"/>
</dbReference>
<evidence type="ECO:0000256" key="1">
    <source>
        <dbReference type="ARBA" id="ARBA00022723"/>
    </source>
</evidence>
<dbReference type="SUPFAM" id="SSF51556">
    <property type="entry name" value="Metallo-dependent hydrolases"/>
    <property type="match status" value="1"/>
</dbReference>
<organism evidence="4 5">
    <name type="scientific">Jiella pacifica</name>
    <dbReference type="NCBI Taxonomy" id="2696469"/>
    <lineage>
        <taxon>Bacteria</taxon>
        <taxon>Pseudomonadati</taxon>
        <taxon>Pseudomonadota</taxon>
        <taxon>Alphaproteobacteria</taxon>
        <taxon>Hyphomicrobiales</taxon>
        <taxon>Aurantimonadaceae</taxon>
        <taxon>Jiella</taxon>
    </lineage>
</organism>
<dbReference type="GO" id="GO:0046872">
    <property type="term" value="F:metal ion binding"/>
    <property type="evidence" value="ECO:0007669"/>
    <property type="project" value="UniProtKB-KW"/>
</dbReference>
<comment type="caution">
    <text evidence="4">The sequence shown here is derived from an EMBL/GenBank/DDBJ whole genome shotgun (WGS) entry which is preliminary data.</text>
</comment>
<dbReference type="InterPro" id="IPR052349">
    <property type="entry name" value="Metallo-hydrolase_Enzymes"/>
</dbReference>
<dbReference type="InterPro" id="IPR032466">
    <property type="entry name" value="Metal_Hydrolase"/>
</dbReference>
<accession>A0A6N9T356</accession>
<dbReference type="GO" id="GO:0019239">
    <property type="term" value="F:deaminase activity"/>
    <property type="evidence" value="ECO:0007669"/>
    <property type="project" value="UniProtKB-ARBA"/>
</dbReference>
<sequence>MATFDFILRQARIDGHGEPADIGVFNGRIVAIEAALPQGGPERPADGRFVCTGLVDAHIHLDKAGILGRCPICEGTLQEAVLLTAGAKADFTQEDVYARAETVLHAAIVNGTMAMRSFVETDPRVGLSSFEALTQLKRDYAAMIDLDLCAFAQEGLTQEMATYDLLIAALEQGATSVGGCPYTDPDPVRHIDLILDLAERFAVPADFHIDFDLDPEGSDLPGLIAATRRRGLEGRVSIGHASKLSAMAPERFRQFAEQLAEADIGVVVLPATDLYLMGRGADRLAPRGMARADFLAAAGVRTAVATNNVLNPFTPFGDASLVRMANLFANVAQIGANEEIARSFSMVGESAASVIGLSRPSAPAVGAPADLLVLDAVDAVDAVRRIAQPIAGWKAGRQTFEHALPRLFRGEADGGR</sequence>
<dbReference type="Gene3D" id="2.30.40.10">
    <property type="entry name" value="Urease, subunit C, domain 1"/>
    <property type="match status" value="1"/>
</dbReference>
<dbReference type="Gene3D" id="3.20.20.140">
    <property type="entry name" value="Metal-dependent hydrolases"/>
    <property type="match status" value="1"/>
</dbReference>
<name>A0A6N9T356_9HYPH</name>
<protein>
    <submittedName>
        <fullName evidence="4">Amidohydrolase family protein</fullName>
    </submittedName>
</protein>
<feature type="domain" description="Amidohydrolase 3" evidence="3">
    <location>
        <begin position="194"/>
        <end position="399"/>
    </location>
</feature>
<dbReference type="InterPro" id="IPR011059">
    <property type="entry name" value="Metal-dep_hydrolase_composite"/>
</dbReference>
<dbReference type="PANTHER" id="PTHR32027:SF9">
    <property type="entry name" value="BLL3847 PROTEIN"/>
    <property type="match status" value="1"/>
</dbReference>
<dbReference type="FunFam" id="3.20.20.140:FF:000019">
    <property type="entry name" value="Cytosine deaminase"/>
    <property type="match status" value="1"/>
</dbReference>
<dbReference type="Proteomes" id="UP000469011">
    <property type="component" value="Unassembled WGS sequence"/>
</dbReference>
<dbReference type="EMBL" id="JAAAMG010000002">
    <property type="protein sequence ID" value="NDW03418.1"/>
    <property type="molecule type" value="Genomic_DNA"/>
</dbReference>
<evidence type="ECO:0000313" key="5">
    <source>
        <dbReference type="Proteomes" id="UP000469011"/>
    </source>
</evidence>
<proteinExistence type="predicted"/>
<evidence type="ECO:0000259" key="3">
    <source>
        <dbReference type="Pfam" id="PF07969"/>
    </source>
</evidence>
<evidence type="ECO:0000313" key="4">
    <source>
        <dbReference type="EMBL" id="NDW03418.1"/>
    </source>
</evidence>
<dbReference type="SUPFAM" id="SSF51338">
    <property type="entry name" value="Composite domain of metallo-dependent hydrolases"/>
    <property type="match status" value="1"/>
</dbReference>
<dbReference type="GO" id="GO:0016814">
    <property type="term" value="F:hydrolase activity, acting on carbon-nitrogen (but not peptide) bonds, in cyclic amidines"/>
    <property type="evidence" value="ECO:0007669"/>
    <property type="project" value="TreeGrafter"/>
</dbReference>
<dbReference type="PANTHER" id="PTHR32027">
    <property type="entry name" value="CYTOSINE DEAMINASE"/>
    <property type="match status" value="1"/>
</dbReference>